<evidence type="ECO:0000313" key="3">
    <source>
        <dbReference type="EMBL" id="SNY34893.1"/>
    </source>
</evidence>
<proteinExistence type="predicted"/>
<organism evidence="3 4">
    <name type="scientific">Orenia metallireducens</name>
    <dbReference type="NCBI Taxonomy" id="1413210"/>
    <lineage>
        <taxon>Bacteria</taxon>
        <taxon>Bacillati</taxon>
        <taxon>Bacillota</taxon>
        <taxon>Clostridia</taxon>
        <taxon>Halanaerobiales</taxon>
        <taxon>Halobacteroidaceae</taxon>
        <taxon>Orenia</taxon>
    </lineage>
</organism>
<dbReference type="AlphaFoldDB" id="A0A285HH41"/>
<dbReference type="Proteomes" id="UP000219573">
    <property type="component" value="Unassembled WGS sequence"/>
</dbReference>
<sequence length="67" mass="7321">MLPLPEHMDKGRIFSASTFLRGGVDFEKIKELAGWLTSVPAGIGPVVLAVLMCNVLYALKYSLNIDL</sequence>
<dbReference type="PRINTS" id="PR00085">
    <property type="entry name" value="THFDHDRGNASE"/>
</dbReference>
<gene>
    <name evidence="3" type="ORF">SAMN06265827_1192</name>
</gene>
<dbReference type="Gene3D" id="3.40.50.720">
    <property type="entry name" value="NAD(P)-binding Rossmann-like Domain"/>
    <property type="match status" value="1"/>
</dbReference>
<dbReference type="InterPro" id="IPR000672">
    <property type="entry name" value="THF_DH/CycHdrlase"/>
</dbReference>
<evidence type="ECO:0000259" key="2">
    <source>
        <dbReference type="Pfam" id="PF02882"/>
    </source>
</evidence>
<feature type="transmembrane region" description="Helical" evidence="1">
    <location>
        <begin position="35"/>
        <end position="59"/>
    </location>
</feature>
<dbReference type="GO" id="GO:0004488">
    <property type="term" value="F:methylenetetrahydrofolate dehydrogenase (NADP+) activity"/>
    <property type="evidence" value="ECO:0007669"/>
    <property type="project" value="InterPro"/>
</dbReference>
<keyword evidence="1" id="KW-1133">Transmembrane helix</keyword>
<dbReference type="InterPro" id="IPR020631">
    <property type="entry name" value="THF_DH/CycHdrlase_NAD-bd_dom"/>
</dbReference>
<keyword evidence="1" id="KW-0812">Transmembrane</keyword>
<evidence type="ECO:0000313" key="4">
    <source>
        <dbReference type="Proteomes" id="UP000219573"/>
    </source>
</evidence>
<reference evidence="4" key="1">
    <citation type="submission" date="2017-09" db="EMBL/GenBank/DDBJ databases">
        <authorList>
            <person name="Varghese N."/>
            <person name="Submissions S."/>
        </authorList>
    </citation>
    <scope>NUCLEOTIDE SEQUENCE [LARGE SCALE GENOMIC DNA]</scope>
    <source>
        <strain evidence="4">MSL47</strain>
    </source>
</reference>
<keyword evidence="4" id="KW-1185">Reference proteome</keyword>
<evidence type="ECO:0000256" key="1">
    <source>
        <dbReference type="SAM" id="Phobius"/>
    </source>
</evidence>
<dbReference type="GO" id="GO:0016787">
    <property type="term" value="F:hydrolase activity"/>
    <property type="evidence" value="ECO:0007669"/>
    <property type="project" value="UniProtKB-KW"/>
</dbReference>
<protein>
    <submittedName>
        <fullName evidence="3">Tetrahydrofolate dehydrogenase/cyclohydrolase, NAD(P)-binding domain</fullName>
    </submittedName>
</protein>
<keyword evidence="1" id="KW-0472">Membrane</keyword>
<dbReference type="RefSeq" id="WP_097018464.1">
    <property type="nucleotide sequence ID" value="NZ_OBDZ01000019.1"/>
</dbReference>
<name>A0A285HH41_9FIRM</name>
<keyword evidence="3" id="KW-0378">Hydrolase</keyword>
<dbReference type="Pfam" id="PF02882">
    <property type="entry name" value="THF_DHG_CYH_C"/>
    <property type="match status" value="1"/>
</dbReference>
<dbReference type="Gene3D" id="3.40.50.10860">
    <property type="entry name" value="Leucine Dehydrogenase, chain A, domain 1"/>
    <property type="match status" value="1"/>
</dbReference>
<dbReference type="EMBL" id="OBDZ01000019">
    <property type="protein sequence ID" value="SNY34893.1"/>
    <property type="molecule type" value="Genomic_DNA"/>
</dbReference>
<accession>A0A285HH41</accession>
<feature type="domain" description="Tetrahydrofolate dehydrogenase/cyclohydrolase NAD(P)-binding" evidence="2">
    <location>
        <begin position="17"/>
        <end position="61"/>
    </location>
</feature>